<keyword evidence="3" id="KW-0788">Thiol protease</keyword>
<evidence type="ECO:0000256" key="3">
    <source>
        <dbReference type="ARBA" id="ARBA00022807"/>
    </source>
</evidence>
<evidence type="ECO:0000313" key="6">
    <source>
        <dbReference type="Proteomes" id="UP000298327"/>
    </source>
</evidence>
<keyword evidence="6" id="KW-1185">Reference proteome</keyword>
<dbReference type="SUPFAM" id="SSF52129">
    <property type="entry name" value="Caspase-like"/>
    <property type="match status" value="1"/>
</dbReference>
<dbReference type="Pfam" id="PF00656">
    <property type="entry name" value="Peptidase_C14"/>
    <property type="match status" value="1"/>
</dbReference>
<sequence length="398" mass="45735">MPALSFIKKSYNAVLPPAIPLLHRKVTSQGRRKALLIGINYIWASTTTGNDRLRGPIKDVQHMKEVLVEYYGYLEEDIVVMTDEHLPNQHTDIWPTRKNILHQLRNLVSDARRGDTFVFHFAGHSMQKKAQRDKKEKDGKDEAIITCDHKYILDDILHYMLVDKLPPGCKLTAIFDTCHSGTLLDLTHYECNEGLKASRSVPELVSAADIQDLRREFQQLRRMTISKDDRKISTILRKIITRPFKAKLYAVGHFVNRSIRVSSSKGSAPSQALARCTHRCPAPVVRLNHRSVVISLSACTDDQRTWEDRDNAEASMSKILCNLLKQEADVPAFKVLEHVRTSIHEHTFKRHRIVLKEHHSRFKTARPNPKKYPLDLDRPQLGSLHPLHRNEPFILKPT</sequence>
<name>A0A4Y9YXS2_9AGAM</name>
<keyword evidence="3" id="KW-0378">Hydrolase</keyword>
<proteinExistence type="inferred from homology"/>
<dbReference type="PANTHER" id="PTHR48104:SF30">
    <property type="entry name" value="METACASPASE-1"/>
    <property type="match status" value="1"/>
</dbReference>
<organism evidence="5 6">
    <name type="scientific">Dentipellis fragilis</name>
    <dbReference type="NCBI Taxonomy" id="205917"/>
    <lineage>
        <taxon>Eukaryota</taxon>
        <taxon>Fungi</taxon>
        <taxon>Dikarya</taxon>
        <taxon>Basidiomycota</taxon>
        <taxon>Agaricomycotina</taxon>
        <taxon>Agaricomycetes</taxon>
        <taxon>Russulales</taxon>
        <taxon>Hericiaceae</taxon>
        <taxon>Dentipellis</taxon>
    </lineage>
</organism>
<evidence type="ECO:0000313" key="5">
    <source>
        <dbReference type="EMBL" id="TFY65929.1"/>
    </source>
</evidence>
<dbReference type="InterPro" id="IPR011600">
    <property type="entry name" value="Pept_C14_caspase"/>
</dbReference>
<evidence type="ECO:0000259" key="4">
    <source>
        <dbReference type="Pfam" id="PF00656"/>
    </source>
</evidence>
<dbReference type="GO" id="GO:0005737">
    <property type="term" value="C:cytoplasm"/>
    <property type="evidence" value="ECO:0007669"/>
    <property type="project" value="TreeGrafter"/>
</dbReference>
<evidence type="ECO:0000256" key="2">
    <source>
        <dbReference type="ARBA" id="ARBA00022703"/>
    </source>
</evidence>
<reference evidence="5 6" key="1">
    <citation type="submission" date="2019-02" db="EMBL/GenBank/DDBJ databases">
        <title>Genome sequencing of the rare red list fungi Dentipellis fragilis.</title>
        <authorList>
            <person name="Buettner E."/>
            <person name="Kellner H."/>
        </authorList>
    </citation>
    <scope>NUCLEOTIDE SEQUENCE [LARGE SCALE GENOMIC DNA]</scope>
    <source>
        <strain evidence="5 6">DSM 105465</strain>
    </source>
</reference>
<comment type="similarity">
    <text evidence="1">Belongs to the peptidase C14B family.</text>
</comment>
<feature type="domain" description="Peptidase C14 caspase" evidence="4">
    <location>
        <begin position="31"/>
        <end position="347"/>
    </location>
</feature>
<dbReference type="Proteomes" id="UP000298327">
    <property type="component" value="Unassembled WGS sequence"/>
</dbReference>
<dbReference type="GO" id="GO:0004197">
    <property type="term" value="F:cysteine-type endopeptidase activity"/>
    <property type="evidence" value="ECO:0007669"/>
    <property type="project" value="InterPro"/>
</dbReference>
<evidence type="ECO:0000256" key="1">
    <source>
        <dbReference type="ARBA" id="ARBA00009005"/>
    </source>
</evidence>
<dbReference type="OrthoDB" id="3223806at2759"/>
<dbReference type="Gene3D" id="3.40.50.12660">
    <property type="match status" value="1"/>
</dbReference>
<dbReference type="GO" id="GO:0006915">
    <property type="term" value="P:apoptotic process"/>
    <property type="evidence" value="ECO:0007669"/>
    <property type="project" value="UniProtKB-KW"/>
</dbReference>
<dbReference type="PANTHER" id="PTHR48104">
    <property type="entry name" value="METACASPASE-4"/>
    <property type="match status" value="1"/>
</dbReference>
<keyword evidence="2" id="KW-0053">Apoptosis</keyword>
<keyword evidence="3" id="KW-0645">Protease</keyword>
<protein>
    <recommendedName>
        <fullName evidence="4">Peptidase C14 caspase domain-containing protein</fullName>
    </recommendedName>
</protein>
<comment type="caution">
    <text evidence="5">The sequence shown here is derived from an EMBL/GenBank/DDBJ whole genome shotgun (WGS) entry which is preliminary data.</text>
</comment>
<dbReference type="InterPro" id="IPR029030">
    <property type="entry name" value="Caspase-like_dom_sf"/>
</dbReference>
<dbReference type="AlphaFoldDB" id="A0A4Y9YXS2"/>
<dbReference type="InterPro" id="IPR050452">
    <property type="entry name" value="Metacaspase"/>
</dbReference>
<dbReference type="GO" id="GO:0006508">
    <property type="term" value="P:proteolysis"/>
    <property type="evidence" value="ECO:0007669"/>
    <property type="project" value="InterPro"/>
</dbReference>
<dbReference type="EMBL" id="SEOQ01000294">
    <property type="protein sequence ID" value="TFY65929.1"/>
    <property type="molecule type" value="Genomic_DNA"/>
</dbReference>
<accession>A0A4Y9YXS2</accession>
<gene>
    <name evidence="5" type="ORF">EVG20_g5155</name>
</gene>